<name>A0A8R1UPD3_PRIPA</name>
<keyword evidence="1" id="KW-0472">Membrane</keyword>
<dbReference type="EnsemblMetazoa" id="PPA37113.1">
    <property type="protein sequence ID" value="PPA37113.1"/>
    <property type="gene ID" value="WBGene00275482"/>
</dbReference>
<dbReference type="AlphaFoldDB" id="A0A8R1UPD3"/>
<keyword evidence="1" id="KW-0812">Transmembrane</keyword>
<accession>A0A8R1UPD3</accession>
<evidence type="ECO:0008006" key="4">
    <source>
        <dbReference type="Google" id="ProtNLM"/>
    </source>
</evidence>
<reference evidence="3" key="1">
    <citation type="journal article" date="2008" name="Nat. Genet.">
        <title>The Pristionchus pacificus genome provides a unique perspective on nematode lifestyle and parasitism.</title>
        <authorList>
            <person name="Dieterich C."/>
            <person name="Clifton S.W."/>
            <person name="Schuster L.N."/>
            <person name="Chinwalla A."/>
            <person name="Delehaunty K."/>
            <person name="Dinkelacker I."/>
            <person name="Fulton L."/>
            <person name="Fulton R."/>
            <person name="Godfrey J."/>
            <person name="Minx P."/>
            <person name="Mitreva M."/>
            <person name="Roeseler W."/>
            <person name="Tian H."/>
            <person name="Witte H."/>
            <person name="Yang S.P."/>
            <person name="Wilson R.K."/>
            <person name="Sommer R.J."/>
        </authorList>
    </citation>
    <scope>NUCLEOTIDE SEQUENCE [LARGE SCALE GENOMIC DNA]</scope>
    <source>
        <strain evidence="3">PS312</strain>
    </source>
</reference>
<proteinExistence type="predicted"/>
<evidence type="ECO:0000313" key="3">
    <source>
        <dbReference type="Proteomes" id="UP000005239"/>
    </source>
</evidence>
<feature type="transmembrane region" description="Helical" evidence="1">
    <location>
        <begin position="264"/>
        <end position="287"/>
    </location>
</feature>
<evidence type="ECO:0000256" key="1">
    <source>
        <dbReference type="SAM" id="Phobius"/>
    </source>
</evidence>
<reference evidence="2" key="2">
    <citation type="submission" date="2022-06" db="UniProtKB">
        <authorList>
            <consortium name="EnsemblMetazoa"/>
        </authorList>
    </citation>
    <scope>IDENTIFICATION</scope>
    <source>
        <strain evidence="2">PS312</strain>
    </source>
</reference>
<gene>
    <name evidence="2" type="primary">WBGene00275482</name>
</gene>
<keyword evidence="1" id="KW-1133">Transmembrane helix</keyword>
<dbReference type="OrthoDB" id="8894600at2759"/>
<dbReference type="Proteomes" id="UP000005239">
    <property type="component" value="Unassembled WGS sequence"/>
</dbReference>
<keyword evidence="3" id="KW-1185">Reference proteome</keyword>
<feature type="transmembrane region" description="Helical" evidence="1">
    <location>
        <begin position="117"/>
        <end position="135"/>
    </location>
</feature>
<organism evidence="2 3">
    <name type="scientific">Pristionchus pacificus</name>
    <name type="common">Parasitic nematode worm</name>
    <dbReference type="NCBI Taxonomy" id="54126"/>
    <lineage>
        <taxon>Eukaryota</taxon>
        <taxon>Metazoa</taxon>
        <taxon>Ecdysozoa</taxon>
        <taxon>Nematoda</taxon>
        <taxon>Chromadorea</taxon>
        <taxon>Rhabditida</taxon>
        <taxon>Rhabditina</taxon>
        <taxon>Diplogasteromorpha</taxon>
        <taxon>Diplogasteroidea</taxon>
        <taxon>Neodiplogasteridae</taxon>
        <taxon>Pristionchus</taxon>
    </lineage>
</organism>
<protein>
    <recommendedName>
        <fullName evidence="4">Plasma membrane fusion protein PRM1</fullName>
    </recommendedName>
</protein>
<sequence length="313" mass="34787">MPTPSPVDRSIDSVCKNYKDDQCKEAFKTLQTFAQSVTDPMVVDEKVGESLVDVAYKIGASFEDLGAMFTQITDRSVASANDIRKAAADWFRFPLDIQQHIDSTANYAMQLTTMVEMLIFAFKILVVVMIVRVIFENRHSRAKAEKFLGKLQANEEIVLSLSLSDVGNTLTLQMQSLRMTVADMADVRPTVETLLEQVKADVGKAFAVKKLTGAVVVSSKKLAGTLDSISENAFGKVQEIRQDFNSWFTFANDIDQWAGMIADAIMLMLGCALMGVFIVRCVLEMILDIVDMCAYCHEEHSKDDPEVVIARVK</sequence>
<evidence type="ECO:0000313" key="2">
    <source>
        <dbReference type="EnsemblMetazoa" id="PPA37113.1"/>
    </source>
</evidence>